<reference evidence="3 4" key="1">
    <citation type="submission" date="2020-07" db="EMBL/GenBank/DDBJ databases">
        <title>Sequencing the genomes of 1000 actinobacteria strains.</title>
        <authorList>
            <person name="Klenk H.-P."/>
        </authorList>
    </citation>
    <scope>NUCLEOTIDE SEQUENCE [LARGE SCALE GENOMIC DNA]</scope>
    <source>
        <strain evidence="3 4">DSM 7487</strain>
    </source>
</reference>
<gene>
    <name evidence="3" type="ORF">BJ968_000081</name>
</gene>
<dbReference type="AlphaFoldDB" id="A0A7Y9ARZ8"/>
<dbReference type="GO" id="GO:0016787">
    <property type="term" value="F:hydrolase activity"/>
    <property type="evidence" value="ECO:0007669"/>
    <property type="project" value="UniProtKB-KW"/>
</dbReference>
<feature type="domain" description="Metallo-beta-lactamase" evidence="2">
    <location>
        <begin position="22"/>
        <end position="225"/>
    </location>
</feature>
<dbReference type="Pfam" id="PF12706">
    <property type="entry name" value="Lactamase_B_2"/>
    <property type="match status" value="1"/>
</dbReference>
<dbReference type="Proteomes" id="UP000521922">
    <property type="component" value="Unassembled WGS sequence"/>
</dbReference>
<dbReference type="PANTHER" id="PTHR43546">
    <property type="entry name" value="UPF0173 METAL-DEPENDENT HYDROLASE MJ1163-RELATED"/>
    <property type="match status" value="1"/>
</dbReference>
<comment type="caution">
    <text evidence="3">The sequence shown here is derived from an EMBL/GenBank/DDBJ whole genome shotgun (WGS) entry which is preliminary data.</text>
</comment>
<keyword evidence="4" id="KW-1185">Reference proteome</keyword>
<accession>A0A7Y9ARZ8</accession>
<dbReference type="RefSeq" id="WP_179748246.1">
    <property type="nucleotide sequence ID" value="NZ_BAAAGN010000002.1"/>
</dbReference>
<evidence type="ECO:0000259" key="2">
    <source>
        <dbReference type="Pfam" id="PF12706"/>
    </source>
</evidence>
<dbReference type="InterPro" id="IPR050114">
    <property type="entry name" value="UPF0173_UPF0282_UlaG_hydrolase"/>
</dbReference>
<protein>
    <submittedName>
        <fullName evidence="3">L-ascorbate metabolism protein UlaG (Beta-lactamase superfamily)</fullName>
    </submittedName>
</protein>
<keyword evidence="1" id="KW-0378">Hydrolase</keyword>
<evidence type="ECO:0000313" key="3">
    <source>
        <dbReference type="EMBL" id="NYD20541.1"/>
    </source>
</evidence>
<dbReference type="EMBL" id="JACCBB010000001">
    <property type="protein sequence ID" value="NYD20541.1"/>
    <property type="molecule type" value="Genomic_DNA"/>
</dbReference>
<organism evidence="3 4">
    <name type="scientific">Kineococcus aurantiacus</name>
    <dbReference type="NCBI Taxonomy" id="37633"/>
    <lineage>
        <taxon>Bacteria</taxon>
        <taxon>Bacillati</taxon>
        <taxon>Actinomycetota</taxon>
        <taxon>Actinomycetes</taxon>
        <taxon>Kineosporiales</taxon>
        <taxon>Kineosporiaceae</taxon>
        <taxon>Kineococcus</taxon>
    </lineage>
</organism>
<evidence type="ECO:0000256" key="1">
    <source>
        <dbReference type="ARBA" id="ARBA00022801"/>
    </source>
</evidence>
<sequence length="270" mass="29330">MKDVRITHVGGPTVLLEAAGWRILTDPTFDAPGRRYSFGWGTGSRKLTGPALAAEDVGPVDVVLLSHHHHADNLDDTGRELLRDAGTVITTVPGAHHLRGRCRGLRPWQQTTLTAPPGSARQDLTITATPCRHGPRFSRPVAGAVVGFALSWPTQEHGVLWMSGDTVLYDAVREVPARLSVDTVLLHLGAVRFPVTGRAHYSLTATEAVELCSLLRPRTIVPVHYEGWEHFHEGRAEVEHAFARAPLGLGERLHWLPLPPSRSAVGTTSA</sequence>
<dbReference type="InterPro" id="IPR036866">
    <property type="entry name" value="RibonucZ/Hydroxyglut_hydro"/>
</dbReference>
<name>A0A7Y9ARZ8_9ACTN</name>
<dbReference type="SUPFAM" id="SSF56281">
    <property type="entry name" value="Metallo-hydrolase/oxidoreductase"/>
    <property type="match status" value="1"/>
</dbReference>
<dbReference type="Gene3D" id="3.60.15.10">
    <property type="entry name" value="Ribonuclease Z/Hydroxyacylglutathione hydrolase-like"/>
    <property type="match status" value="1"/>
</dbReference>
<dbReference type="InterPro" id="IPR001279">
    <property type="entry name" value="Metallo-B-lactamas"/>
</dbReference>
<proteinExistence type="predicted"/>
<evidence type="ECO:0000313" key="4">
    <source>
        <dbReference type="Proteomes" id="UP000521922"/>
    </source>
</evidence>
<dbReference type="PANTHER" id="PTHR43546:SF9">
    <property type="entry name" value="L-ASCORBATE-6-PHOSPHATE LACTONASE ULAG-RELATED"/>
    <property type="match status" value="1"/>
</dbReference>